<evidence type="ECO:0000256" key="2">
    <source>
        <dbReference type="ARBA" id="ARBA00022801"/>
    </source>
</evidence>
<sequence length="526" mass="58425">MTAGVSRSVYGPLVLAETVGLRRWQVERAESVGMLPLRGHDRGWLPEQVEEIRALVPEIVERFGAEHPIGAARAAERVRSRLGLDVRGSDVEALAEGGYLAVVEVFVDRKGRRHDLFAPAELDALTVDQVQEVITAREAWMASSVSVDEACERLGWRREDVERVTAERKIPRGRLGRIARADLDALAADAVLCAQVEADRLLTADQVAERLDVMRRHVDIAVEAGWLTPTKVHEKVVGRYRTVDVPLYRAGDVDTLLERPDINWSEVRETPKGERSPLLDLVGGRAATRADVIRAFLRDFGAQHGIEMWGWWVPGPDVWEIDWERIEGGPTKGDVVAAIAANPAVRRHRRCIRLHSAAGAAIRFARAMLEPGRAVILDTETTDLYGAVCEIAVIDASTGKTLLNTLVNPGVPIQPGAYAVHGITDEEVTAPGVPTWPAVYKRVLRVTKGRTILAYHADYDRSVVARDCERYSIRRTRLADPRLWADVMVPRSDHARSRRWLPNGGGHRALGDARQTRHHLLRMTAP</sequence>
<evidence type="ECO:0000313" key="5">
    <source>
        <dbReference type="EMBL" id="GGM79318.1"/>
    </source>
</evidence>
<dbReference type="Pfam" id="PF00929">
    <property type="entry name" value="RNase_T"/>
    <property type="match status" value="1"/>
</dbReference>
<dbReference type="InterPro" id="IPR036397">
    <property type="entry name" value="RNaseH_sf"/>
</dbReference>
<name>A0A8J3CK33_9PSEU</name>
<dbReference type="CDD" id="cd06127">
    <property type="entry name" value="DEDDh"/>
    <property type="match status" value="1"/>
</dbReference>
<dbReference type="PANTHER" id="PTHR30231:SF4">
    <property type="entry name" value="PROTEIN NEN2"/>
    <property type="match status" value="1"/>
</dbReference>
<protein>
    <recommendedName>
        <fullName evidence="4">Exonuclease domain-containing protein</fullName>
    </recommendedName>
</protein>
<dbReference type="RefSeq" id="WP_189061555.1">
    <property type="nucleotide sequence ID" value="NZ_BMMK01000044.1"/>
</dbReference>
<dbReference type="GO" id="GO:0003676">
    <property type="term" value="F:nucleic acid binding"/>
    <property type="evidence" value="ECO:0007669"/>
    <property type="project" value="InterPro"/>
</dbReference>
<keyword evidence="6" id="KW-1185">Reference proteome</keyword>
<dbReference type="Proteomes" id="UP000637578">
    <property type="component" value="Unassembled WGS sequence"/>
</dbReference>
<dbReference type="EMBL" id="BMMK01000044">
    <property type="protein sequence ID" value="GGM79318.1"/>
    <property type="molecule type" value="Genomic_DNA"/>
</dbReference>
<dbReference type="SMART" id="SM00479">
    <property type="entry name" value="EXOIII"/>
    <property type="match status" value="1"/>
</dbReference>
<reference evidence="5" key="2">
    <citation type="submission" date="2020-09" db="EMBL/GenBank/DDBJ databases">
        <authorList>
            <person name="Sun Q."/>
            <person name="Zhou Y."/>
        </authorList>
    </citation>
    <scope>NUCLEOTIDE SEQUENCE</scope>
    <source>
        <strain evidence="5">CGMCC 4.5737</strain>
    </source>
</reference>
<feature type="domain" description="Exonuclease" evidence="4">
    <location>
        <begin position="373"/>
        <end position="525"/>
    </location>
</feature>
<proteinExistence type="predicted"/>
<dbReference type="GO" id="GO:0008408">
    <property type="term" value="F:3'-5' exonuclease activity"/>
    <property type="evidence" value="ECO:0007669"/>
    <property type="project" value="TreeGrafter"/>
</dbReference>
<evidence type="ECO:0000313" key="6">
    <source>
        <dbReference type="Proteomes" id="UP000637578"/>
    </source>
</evidence>
<dbReference type="InterPro" id="IPR012337">
    <property type="entry name" value="RNaseH-like_sf"/>
</dbReference>
<gene>
    <name evidence="5" type="ORF">GCM10012275_57360</name>
</gene>
<organism evidence="5 6">
    <name type="scientific">Longimycelium tulufanense</name>
    <dbReference type="NCBI Taxonomy" id="907463"/>
    <lineage>
        <taxon>Bacteria</taxon>
        <taxon>Bacillati</taxon>
        <taxon>Actinomycetota</taxon>
        <taxon>Actinomycetes</taxon>
        <taxon>Pseudonocardiales</taxon>
        <taxon>Pseudonocardiaceae</taxon>
        <taxon>Longimycelium</taxon>
    </lineage>
</organism>
<dbReference type="SUPFAM" id="SSF53098">
    <property type="entry name" value="Ribonuclease H-like"/>
    <property type="match status" value="1"/>
</dbReference>
<evidence type="ECO:0000256" key="3">
    <source>
        <dbReference type="ARBA" id="ARBA00022839"/>
    </source>
</evidence>
<keyword evidence="2" id="KW-0378">Hydrolase</keyword>
<evidence type="ECO:0000256" key="1">
    <source>
        <dbReference type="ARBA" id="ARBA00022722"/>
    </source>
</evidence>
<keyword evidence="1" id="KW-0540">Nuclease</keyword>
<dbReference type="InterPro" id="IPR013520">
    <property type="entry name" value="Ribonucl_H"/>
</dbReference>
<accession>A0A8J3CK33</accession>
<comment type="caution">
    <text evidence="5">The sequence shown here is derived from an EMBL/GenBank/DDBJ whole genome shotgun (WGS) entry which is preliminary data.</text>
</comment>
<evidence type="ECO:0000259" key="4">
    <source>
        <dbReference type="SMART" id="SM00479"/>
    </source>
</evidence>
<keyword evidence="3" id="KW-0269">Exonuclease</keyword>
<reference evidence="5" key="1">
    <citation type="journal article" date="2014" name="Int. J. Syst. Evol. Microbiol.">
        <title>Complete genome sequence of Corynebacterium casei LMG S-19264T (=DSM 44701T), isolated from a smear-ripened cheese.</title>
        <authorList>
            <consortium name="US DOE Joint Genome Institute (JGI-PGF)"/>
            <person name="Walter F."/>
            <person name="Albersmeier A."/>
            <person name="Kalinowski J."/>
            <person name="Ruckert C."/>
        </authorList>
    </citation>
    <scope>NUCLEOTIDE SEQUENCE</scope>
    <source>
        <strain evidence="5">CGMCC 4.5737</strain>
    </source>
</reference>
<dbReference type="AlphaFoldDB" id="A0A8J3CK33"/>
<dbReference type="Gene3D" id="3.30.420.10">
    <property type="entry name" value="Ribonuclease H-like superfamily/Ribonuclease H"/>
    <property type="match status" value="1"/>
</dbReference>
<dbReference type="PANTHER" id="PTHR30231">
    <property type="entry name" value="DNA POLYMERASE III SUBUNIT EPSILON"/>
    <property type="match status" value="1"/>
</dbReference>